<dbReference type="Proteomes" id="UP001055167">
    <property type="component" value="Unassembled WGS sequence"/>
</dbReference>
<dbReference type="SUPFAM" id="SSF47384">
    <property type="entry name" value="Homodimeric domain of signal transducing histidine kinase"/>
    <property type="match status" value="1"/>
</dbReference>
<dbReference type="Pfam" id="PF00512">
    <property type="entry name" value="HisKA"/>
    <property type="match status" value="1"/>
</dbReference>
<reference evidence="11" key="1">
    <citation type="journal article" date="2021" name="Front. Microbiol.">
        <title>Comprehensive Comparative Genomics and Phenotyping of Methylobacterium Species.</title>
        <authorList>
            <person name="Alessa O."/>
            <person name="Ogura Y."/>
            <person name="Fujitani Y."/>
            <person name="Takami H."/>
            <person name="Hayashi T."/>
            <person name="Sahin N."/>
            <person name="Tani A."/>
        </authorList>
    </citation>
    <scope>NUCLEOTIDE SEQUENCE</scope>
    <source>
        <strain evidence="11">KCTC 52305</strain>
    </source>
</reference>
<dbReference type="EMBL" id="BPQH01000001">
    <property type="protein sequence ID" value="GJD47488.1"/>
    <property type="molecule type" value="Genomic_DNA"/>
</dbReference>
<dbReference type="SMART" id="SM00448">
    <property type="entry name" value="REC"/>
    <property type="match status" value="1"/>
</dbReference>
<dbReference type="PROSITE" id="PS50110">
    <property type="entry name" value="RESPONSE_REGULATORY"/>
    <property type="match status" value="1"/>
</dbReference>
<evidence type="ECO:0000256" key="6">
    <source>
        <dbReference type="PROSITE-ProRule" id="PRU00169"/>
    </source>
</evidence>
<dbReference type="PRINTS" id="PR00344">
    <property type="entry name" value="BCTRLSENSOR"/>
</dbReference>
<dbReference type="Gene3D" id="3.40.50.2300">
    <property type="match status" value="1"/>
</dbReference>
<dbReference type="SMART" id="SM00387">
    <property type="entry name" value="HATPase_c"/>
    <property type="match status" value="1"/>
</dbReference>
<evidence type="ECO:0000256" key="5">
    <source>
        <dbReference type="ARBA" id="ARBA00022777"/>
    </source>
</evidence>
<dbReference type="Gene3D" id="3.30.565.10">
    <property type="entry name" value="Histidine kinase-like ATPase, C-terminal domain"/>
    <property type="match status" value="1"/>
</dbReference>
<dbReference type="InterPro" id="IPR005467">
    <property type="entry name" value="His_kinase_dom"/>
</dbReference>
<keyword evidence="7" id="KW-0175">Coiled coil</keyword>
<comment type="caution">
    <text evidence="11">The sequence shown here is derived from an EMBL/GenBank/DDBJ whole genome shotgun (WGS) entry which is preliminary data.</text>
</comment>
<dbReference type="Gene3D" id="1.10.287.130">
    <property type="match status" value="1"/>
</dbReference>
<accession>A0ABQ4QQE0</accession>
<evidence type="ECO:0000259" key="9">
    <source>
        <dbReference type="PROSITE" id="PS50109"/>
    </source>
</evidence>
<dbReference type="PANTHER" id="PTHR43047">
    <property type="entry name" value="TWO-COMPONENT HISTIDINE PROTEIN KINASE"/>
    <property type="match status" value="1"/>
</dbReference>
<protein>
    <recommendedName>
        <fullName evidence="2">histidine kinase</fullName>
        <ecNumber evidence="2">2.7.13.3</ecNumber>
    </recommendedName>
</protein>
<feature type="region of interest" description="Disordered" evidence="8">
    <location>
        <begin position="1"/>
        <end position="21"/>
    </location>
</feature>
<dbReference type="InterPro" id="IPR003661">
    <property type="entry name" value="HisK_dim/P_dom"/>
</dbReference>
<dbReference type="InterPro" id="IPR011006">
    <property type="entry name" value="CheY-like_superfamily"/>
</dbReference>
<comment type="catalytic activity">
    <reaction evidence="1">
        <text>ATP + protein L-histidine = ADP + protein N-phospho-L-histidine.</text>
        <dbReference type="EC" id="2.7.13.3"/>
    </reaction>
</comment>
<keyword evidence="5 11" id="KW-0418">Kinase</keyword>
<keyword evidence="4" id="KW-0808">Transferase</keyword>
<evidence type="ECO:0000313" key="11">
    <source>
        <dbReference type="EMBL" id="GJD47488.1"/>
    </source>
</evidence>
<reference evidence="11" key="2">
    <citation type="submission" date="2021-08" db="EMBL/GenBank/DDBJ databases">
        <authorList>
            <person name="Tani A."/>
            <person name="Ola A."/>
            <person name="Ogura Y."/>
            <person name="Katsura K."/>
            <person name="Hayashi T."/>
        </authorList>
    </citation>
    <scope>NUCLEOTIDE SEQUENCE</scope>
    <source>
        <strain evidence="11">KCTC 52305</strain>
    </source>
</reference>
<feature type="coiled-coil region" evidence="7">
    <location>
        <begin position="22"/>
        <end position="101"/>
    </location>
</feature>
<evidence type="ECO:0000256" key="1">
    <source>
        <dbReference type="ARBA" id="ARBA00000085"/>
    </source>
</evidence>
<dbReference type="SMART" id="SM00388">
    <property type="entry name" value="HisKA"/>
    <property type="match status" value="1"/>
</dbReference>
<evidence type="ECO:0000256" key="7">
    <source>
        <dbReference type="SAM" id="Coils"/>
    </source>
</evidence>
<organism evidence="11 12">
    <name type="scientific">Methylobacterium crusticola</name>
    <dbReference type="NCBI Taxonomy" id="1697972"/>
    <lineage>
        <taxon>Bacteria</taxon>
        <taxon>Pseudomonadati</taxon>
        <taxon>Pseudomonadota</taxon>
        <taxon>Alphaproteobacteria</taxon>
        <taxon>Hyphomicrobiales</taxon>
        <taxon>Methylobacteriaceae</taxon>
        <taxon>Methylobacterium</taxon>
    </lineage>
</organism>
<dbReference type="CDD" id="cd00082">
    <property type="entry name" value="HisKA"/>
    <property type="match status" value="1"/>
</dbReference>
<dbReference type="SUPFAM" id="SSF55874">
    <property type="entry name" value="ATPase domain of HSP90 chaperone/DNA topoisomerase II/histidine kinase"/>
    <property type="match status" value="1"/>
</dbReference>
<dbReference type="PANTHER" id="PTHR43047:SF9">
    <property type="entry name" value="HISTIDINE KINASE"/>
    <property type="match status" value="1"/>
</dbReference>
<dbReference type="InterPro" id="IPR036890">
    <property type="entry name" value="HATPase_C_sf"/>
</dbReference>
<dbReference type="CDD" id="cd00156">
    <property type="entry name" value="REC"/>
    <property type="match status" value="1"/>
</dbReference>
<dbReference type="PROSITE" id="PS50109">
    <property type="entry name" value="HIS_KIN"/>
    <property type="match status" value="1"/>
</dbReference>
<feature type="modified residue" description="4-aspartylphosphate" evidence="6">
    <location>
        <position position="392"/>
    </location>
</feature>
<feature type="domain" description="Response regulatory" evidence="10">
    <location>
        <begin position="341"/>
        <end position="458"/>
    </location>
</feature>
<evidence type="ECO:0000256" key="8">
    <source>
        <dbReference type="SAM" id="MobiDB-lite"/>
    </source>
</evidence>
<evidence type="ECO:0000256" key="2">
    <source>
        <dbReference type="ARBA" id="ARBA00012438"/>
    </source>
</evidence>
<keyword evidence="12" id="KW-1185">Reference proteome</keyword>
<evidence type="ECO:0000259" key="10">
    <source>
        <dbReference type="PROSITE" id="PS50110"/>
    </source>
</evidence>
<dbReference type="CDD" id="cd00075">
    <property type="entry name" value="HATPase"/>
    <property type="match status" value="1"/>
</dbReference>
<gene>
    <name evidence="11" type="primary">luxQ</name>
    <name evidence="11" type="ORF">OPKNFCMD_0196</name>
</gene>
<dbReference type="InterPro" id="IPR004358">
    <property type="entry name" value="Sig_transdc_His_kin-like_C"/>
</dbReference>
<evidence type="ECO:0000256" key="4">
    <source>
        <dbReference type="ARBA" id="ARBA00022679"/>
    </source>
</evidence>
<evidence type="ECO:0000313" key="12">
    <source>
        <dbReference type="Proteomes" id="UP001055167"/>
    </source>
</evidence>
<dbReference type="GO" id="GO:0016301">
    <property type="term" value="F:kinase activity"/>
    <property type="evidence" value="ECO:0007669"/>
    <property type="project" value="UniProtKB-KW"/>
</dbReference>
<proteinExistence type="predicted"/>
<keyword evidence="3 6" id="KW-0597">Phosphoprotein</keyword>
<dbReference type="Pfam" id="PF00072">
    <property type="entry name" value="Response_reg"/>
    <property type="match status" value="1"/>
</dbReference>
<dbReference type="EC" id="2.7.13.3" evidence="2"/>
<dbReference type="InterPro" id="IPR036097">
    <property type="entry name" value="HisK_dim/P_sf"/>
</dbReference>
<dbReference type="InterPro" id="IPR003594">
    <property type="entry name" value="HATPase_dom"/>
</dbReference>
<name>A0ABQ4QQE0_9HYPH</name>
<evidence type="ECO:0000256" key="3">
    <source>
        <dbReference type="ARBA" id="ARBA00022553"/>
    </source>
</evidence>
<dbReference type="SUPFAM" id="SSF52172">
    <property type="entry name" value="CheY-like"/>
    <property type="match status" value="1"/>
</dbReference>
<feature type="compositionally biased region" description="Low complexity" evidence="8">
    <location>
        <begin position="1"/>
        <end position="14"/>
    </location>
</feature>
<sequence>MTGEAPAAAAGPAAAPAPPDEAAALRRRVAKLERINAALMSQVERSMDQRGSAYSLFQTAITLEGQVRARTEELTALMRSLERSNQALTAAKEEAERANRSKTRFLTAASHDLLQPLNAARLSLSALGDLPVGREARGIVGQVERGLQTIEDLIKTLLDISKLDAGLIQPVPRPVRVADVLASVEASFGPLAARKGLRLGVRAGETWVASDVVLLQRILQNLVSNAVRYTAAGGVLVAARSRDGAVRIDVIDSGSGIPEADRELIFEEFHRGGRESVDGEIALGLGLSIVRRSALALGHALTLASRVGHGSRFSLHLPACAPEPPRPAPALALPTSLTGARIALIENDKAALEALARLFHGWDAHAFAARDHLSLVRLLPGSTWSPDVIVADYHLDGGACGLDTVAWLRAVHGHDIPAIVTTADHSAEVEAHVRATGCELVHKPIKPAQLRALLAHMLTQG</sequence>
<dbReference type="InterPro" id="IPR001789">
    <property type="entry name" value="Sig_transdc_resp-reg_receiver"/>
</dbReference>
<feature type="domain" description="Histidine kinase" evidence="9">
    <location>
        <begin position="108"/>
        <end position="321"/>
    </location>
</feature>
<dbReference type="Pfam" id="PF02518">
    <property type="entry name" value="HATPase_c"/>
    <property type="match status" value="1"/>
</dbReference>